<organism evidence="2 3">
    <name type="scientific">Pseudonocardia humida</name>
    <dbReference type="NCBI Taxonomy" id="2800819"/>
    <lineage>
        <taxon>Bacteria</taxon>
        <taxon>Bacillati</taxon>
        <taxon>Actinomycetota</taxon>
        <taxon>Actinomycetes</taxon>
        <taxon>Pseudonocardiales</taxon>
        <taxon>Pseudonocardiaceae</taxon>
        <taxon>Pseudonocardia</taxon>
    </lineage>
</organism>
<evidence type="ECO:0000313" key="3">
    <source>
        <dbReference type="Proteomes" id="UP001165283"/>
    </source>
</evidence>
<dbReference type="Gene3D" id="1.10.260.40">
    <property type="entry name" value="lambda repressor-like DNA-binding domains"/>
    <property type="match status" value="1"/>
</dbReference>
<dbReference type="SUPFAM" id="SSF47413">
    <property type="entry name" value="lambda repressor-like DNA-binding domains"/>
    <property type="match status" value="1"/>
</dbReference>
<name>A0ABT1A914_9PSEU</name>
<dbReference type="Pfam" id="PF19054">
    <property type="entry name" value="DUF5753"/>
    <property type="match status" value="1"/>
</dbReference>
<dbReference type="InterPro" id="IPR001387">
    <property type="entry name" value="Cro/C1-type_HTH"/>
</dbReference>
<dbReference type="InterPro" id="IPR010982">
    <property type="entry name" value="Lambda_DNA-bd_dom_sf"/>
</dbReference>
<gene>
    <name evidence="2" type="ORF">KDL28_30635</name>
</gene>
<evidence type="ECO:0000259" key="1">
    <source>
        <dbReference type="Pfam" id="PF19054"/>
    </source>
</evidence>
<dbReference type="Proteomes" id="UP001165283">
    <property type="component" value="Unassembled WGS sequence"/>
</dbReference>
<dbReference type="Pfam" id="PF13560">
    <property type="entry name" value="HTH_31"/>
    <property type="match status" value="1"/>
</dbReference>
<dbReference type="EMBL" id="JAGSOV010000065">
    <property type="protein sequence ID" value="MCO1659436.1"/>
    <property type="molecule type" value="Genomic_DNA"/>
</dbReference>
<dbReference type="CDD" id="cd00093">
    <property type="entry name" value="HTH_XRE"/>
    <property type="match status" value="1"/>
</dbReference>
<sequence length="274" mass="30052">MAMSGGGSLVVRRQLGAKLRALRLKSGKKVADVVEAQIASRATVSRIEAGQTPVKMATVMALCWLYGADRDTTDELVGLAPGTQQEDWTELYAQAVLPDWFGLYIGLEQAAASLRCFDPELVHGLLQTEDYARAVIGADPRLTPEVVEERVRFRMDRQRRLFARRPDLTIVLGAAAVSLVVDSPGVMSAQLAHIKEVVTSGAAEVRVLPWTVGAYPMRGNFTILDFVDDEDPTVVYVEFSGGSRYVESADQVREYEVVFSDLLSKTVAVEEWTG</sequence>
<reference evidence="2" key="1">
    <citation type="submission" date="2021-04" db="EMBL/GenBank/DDBJ databases">
        <title>Pseudonocardia sp. nov., isolated from sandy soil of mangrove forest.</title>
        <authorList>
            <person name="Zan Z."/>
            <person name="Huang R."/>
            <person name="Liu W."/>
        </authorList>
    </citation>
    <scope>NUCLEOTIDE SEQUENCE</scope>
    <source>
        <strain evidence="2">S2-4</strain>
    </source>
</reference>
<dbReference type="InterPro" id="IPR043917">
    <property type="entry name" value="DUF5753"/>
</dbReference>
<protein>
    <submittedName>
        <fullName evidence="2">Helix-turn-helix domain-containing protein</fullName>
    </submittedName>
</protein>
<feature type="domain" description="DUF5753" evidence="1">
    <location>
        <begin position="103"/>
        <end position="269"/>
    </location>
</feature>
<comment type="caution">
    <text evidence="2">The sequence shown here is derived from an EMBL/GenBank/DDBJ whole genome shotgun (WGS) entry which is preliminary data.</text>
</comment>
<keyword evidence="3" id="KW-1185">Reference proteome</keyword>
<proteinExistence type="predicted"/>
<evidence type="ECO:0000313" key="2">
    <source>
        <dbReference type="EMBL" id="MCO1659436.1"/>
    </source>
</evidence>
<accession>A0ABT1A914</accession>